<dbReference type="PANTHER" id="PTHR38846">
    <property type="entry name" value="C3H1-TYPE DOMAIN-CONTAINING PROTEIN"/>
    <property type="match status" value="1"/>
</dbReference>
<gene>
    <name evidence="2" type="ORF">CPB83DRAFT_784755</name>
</gene>
<organism evidence="2 3">
    <name type="scientific">Crepidotus variabilis</name>
    <dbReference type="NCBI Taxonomy" id="179855"/>
    <lineage>
        <taxon>Eukaryota</taxon>
        <taxon>Fungi</taxon>
        <taxon>Dikarya</taxon>
        <taxon>Basidiomycota</taxon>
        <taxon>Agaricomycotina</taxon>
        <taxon>Agaricomycetes</taxon>
        <taxon>Agaricomycetidae</taxon>
        <taxon>Agaricales</taxon>
        <taxon>Agaricineae</taxon>
        <taxon>Crepidotaceae</taxon>
        <taxon>Crepidotus</taxon>
    </lineage>
</organism>
<name>A0A9P6JUN7_9AGAR</name>
<feature type="region of interest" description="Disordered" evidence="1">
    <location>
        <begin position="233"/>
        <end position="254"/>
    </location>
</feature>
<protein>
    <submittedName>
        <fullName evidence="2">Uncharacterized protein</fullName>
    </submittedName>
</protein>
<keyword evidence="3" id="KW-1185">Reference proteome</keyword>
<dbReference type="Proteomes" id="UP000807306">
    <property type="component" value="Unassembled WGS sequence"/>
</dbReference>
<comment type="caution">
    <text evidence="2">The sequence shown here is derived from an EMBL/GenBank/DDBJ whole genome shotgun (WGS) entry which is preliminary data.</text>
</comment>
<dbReference type="AlphaFoldDB" id="A0A9P6JUN7"/>
<evidence type="ECO:0000256" key="1">
    <source>
        <dbReference type="SAM" id="MobiDB-lite"/>
    </source>
</evidence>
<accession>A0A9P6JUN7</accession>
<evidence type="ECO:0000313" key="3">
    <source>
        <dbReference type="Proteomes" id="UP000807306"/>
    </source>
</evidence>
<dbReference type="OrthoDB" id="6105938at2759"/>
<evidence type="ECO:0000313" key="2">
    <source>
        <dbReference type="EMBL" id="KAF9532670.1"/>
    </source>
</evidence>
<dbReference type="EMBL" id="MU157831">
    <property type="protein sequence ID" value="KAF9532670.1"/>
    <property type="molecule type" value="Genomic_DNA"/>
</dbReference>
<proteinExistence type="predicted"/>
<sequence length="254" mass="29588">MSFLIAATKSNQHLFTRCFTFSSQRCADLKFSKLHSDSKPRPKDSLPRTNLSSRPLREFFNKWSTVMVYDPSKPATSEFHRLSKLKGWKFKNDKTNRQTRNKVEQLEETSEDARIAQQARQDFRIALTKQFNCNYGKDENSRSSWRLLCENVRISPIPDKMEEARKLVKATHVNLVDLTDMYNQGRDQDITIFPTVQKLRAYTIEHERYFPLEVAHAGGVLKHLLRHILTVGSHQKTPKAKTQPKPFEEPLLPD</sequence>
<dbReference type="PANTHER" id="PTHR38846:SF1">
    <property type="entry name" value="C3H1-TYPE DOMAIN-CONTAINING PROTEIN"/>
    <property type="match status" value="1"/>
</dbReference>
<reference evidence="2" key="1">
    <citation type="submission" date="2020-11" db="EMBL/GenBank/DDBJ databases">
        <authorList>
            <consortium name="DOE Joint Genome Institute"/>
            <person name="Ahrendt S."/>
            <person name="Riley R."/>
            <person name="Andreopoulos W."/>
            <person name="Labutti K."/>
            <person name="Pangilinan J."/>
            <person name="Ruiz-Duenas F.J."/>
            <person name="Barrasa J.M."/>
            <person name="Sanchez-Garcia M."/>
            <person name="Camarero S."/>
            <person name="Miyauchi S."/>
            <person name="Serrano A."/>
            <person name="Linde D."/>
            <person name="Babiker R."/>
            <person name="Drula E."/>
            <person name="Ayuso-Fernandez I."/>
            <person name="Pacheco R."/>
            <person name="Padilla G."/>
            <person name="Ferreira P."/>
            <person name="Barriuso J."/>
            <person name="Kellner H."/>
            <person name="Castanera R."/>
            <person name="Alfaro M."/>
            <person name="Ramirez L."/>
            <person name="Pisabarro A.G."/>
            <person name="Kuo A."/>
            <person name="Tritt A."/>
            <person name="Lipzen A."/>
            <person name="He G."/>
            <person name="Yan M."/>
            <person name="Ng V."/>
            <person name="Cullen D."/>
            <person name="Martin F."/>
            <person name="Rosso M.-N."/>
            <person name="Henrissat B."/>
            <person name="Hibbett D."/>
            <person name="Martinez A.T."/>
            <person name="Grigoriev I.V."/>
        </authorList>
    </citation>
    <scope>NUCLEOTIDE SEQUENCE</scope>
    <source>
        <strain evidence="2">CBS 506.95</strain>
    </source>
</reference>